<reference evidence="2 3" key="2">
    <citation type="submission" date="2020-03" db="EMBL/GenBank/DDBJ databases">
        <title>Roseomonas stagni sp. nov., isolated from pond water in Japan.</title>
        <authorList>
            <person name="Furuhata K."/>
            <person name="Miyamoto H."/>
            <person name="Goto K."/>
        </authorList>
    </citation>
    <scope>NUCLEOTIDE SEQUENCE [LARGE SCALE GENOMIC DNA]</scope>
    <source>
        <strain evidence="2 3">PeD5</strain>
    </source>
</reference>
<dbReference type="InterPro" id="IPR013785">
    <property type="entry name" value="Aldolase_TIM"/>
</dbReference>
<comment type="caution">
    <text evidence="2">The sequence shown here is derived from an EMBL/GenBank/DDBJ whole genome shotgun (WGS) entry which is preliminary data.</text>
</comment>
<evidence type="ECO:0000313" key="2">
    <source>
        <dbReference type="EMBL" id="NGM19754.1"/>
    </source>
</evidence>
<gene>
    <name evidence="2" type="ORF">G3576_06985</name>
</gene>
<evidence type="ECO:0000313" key="3">
    <source>
        <dbReference type="Proteomes" id="UP000475385"/>
    </source>
</evidence>
<evidence type="ECO:0000259" key="1">
    <source>
        <dbReference type="Pfam" id="PF09370"/>
    </source>
</evidence>
<feature type="domain" description="TIM-barrel" evidence="1">
    <location>
        <begin position="62"/>
        <end position="166"/>
    </location>
</feature>
<protein>
    <recommendedName>
        <fullName evidence="1">TIM-barrel domain-containing protein</fullName>
    </recommendedName>
</protein>
<reference evidence="2 3" key="1">
    <citation type="submission" date="2020-02" db="EMBL/GenBank/DDBJ databases">
        <authorList>
            <person name="Kim H.M."/>
            <person name="Jeon C.O."/>
        </authorList>
    </citation>
    <scope>NUCLEOTIDE SEQUENCE [LARGE SCALE GENOMIC DNA]</scope>
    <source>
        <strain evidence="2 3">PeD5</strain>
    </source>
</reference>
<name>A0A6M1LIL7_9PROT</name>
<dbReference type="InterPro" id="IPR009215">
    <property type="entry name" value="TIM-br_IGPS-like"/>
</dbReference>
<dbReference type="InterPro" id="IPR015813">
    <property type="entry name" value="Pyrv/PenolPyrv_kinase-like_dom"/>
</dbReference>
<dbReference type="Proteomes" id="UP000475385">
    <property type="component" value="Unassembled WGS sequence"/>
</dbReference>
<dbReference type="Pfam" id="PF09370">
    <property type="entry name" value="PEP_hydrolase"/>
    <property type="match status" value="1"/>
</dbReference>
<sequence>MPQQPTFLEPAATLEGLAPARRVRTVFLPALAPFPPDTWPLVALLPVLDINGALRAALAARRPFRGARPIAGIFACDPFLRLADLAAALRQGGITTVVNYPTVQMFEGESAAALAAVGYRAEAEFRLLQRLTQSGFAAIACATDRHAVDAAISVGLRRVLLHPGLAPPADPQAWWADLAGHVAIEGGEALGWAAPAAGQVSSPRRRIRL</sequence>
<dbReference type="AlphaFoldDB" id="A0A6M1LIL7"/>
<dbReference type="Gene3D" id="3.20.20.70">
    <property type="entry name" value="Aldolase class I"/>
    <property type="match status" value="1"/>
</dbReference>
<accession>A0A6M1LIL7</accession>
<dbReference type="SUPFAM" id="SSF51621">
    <property type="entry name" value="Phosphoenolpyruvate/pyruvate domain"/>
    <property type="match status" value="1"/>
</dbReference>
<organism evidence="2 3">
    <name type="scientific">Falsiroseomonas algicola</name>
    <dbReference type="NCBI Taxonomy" id="2716930"/>
    <lineage>
        <taxon>Bacteria</taxon>
        <taxon>Pseudomonadati</taxon>
        <taxon>Pseudomonadota</taxon>
        <taxon>Alphaproteobacteria</taxon>
        <taxon>Acetobacterales</taxon>
        <taxon>Roseomonadaceae</taxon>
        <taxon>Falsiroseomonas</taxon>
    </lineage>
</organism>
<dbReference type="EMBL" id="JAAIKB010000002">
    <property type="protein sequence ID" value="NGM19754.1"/>
    <property type="molecule type" value="Genomic_DNA"/>
</dbReference>
<dbReference type="RefSeq" id="WP_164693633.1">
    <property type="nucleotide sequence ID" value="NZ_JAAIKB010000002.1"/>
</dbReference>
<keyword evidence="3" id="KW-1185">Reference proteome</keyword>
<proteinExistence type="predicted"/>
<dbReference type="GO" id="GO:0003824">
    <property type="term" value="F:catalytic activity"/>
    <property type="evidence" value="ECO:0007669"/>
    <property type="project" value="InterPro"/>
</dbReference>